<keyword evidence="1" id="KW-1133">Transmembrane helix</keyword>
<accession>A0A6A5CA25</accession>
<comment type="caution">
    <text evidence="3">The sequence shown here is derived from an EMBL/GenBank/DDBJ whole genome shotgun (WGS) entry which is preliminary data.</text>
</comment>
<evidence type="ECO:0000256" key="2">
    <source>
        <dbReference type="SAM" id="SignalP"/>
    </source>
</evidence>
<dbReference type="GeneID" id="68117664"/>
<evidence type="ECO:0000313" key="4">
    <source>
        <dbReference type="Proteomes" id="UP000444721"/>
    </source>
</evidence>
<keyword evidence="2" id="KW-0732">Signal</keyword>
<reference evidence="3 4" key="1">
    <citation type="journal article" date="2019" name="Sci. Rep.">
        <title>Nanopore sequencing improves the draft genome of the human pathogenic amoeba Naegleria fowleri.</title>
        <authorList>
            <person name="Liechti N."/>
            <person name="Schurch N."/>
            <person name="Bruggmann R."/>
            <person name="Wittwer M."/>
        </authorList>
    </citation>
    <scope>NUCLEOTIDE SEQUENCE [LARGE SCALE GENOMIC DNA]</scope>
    <source>
        <strain evidence="3 4">ATCC 30894</strain>
    </source>
</reference>
<dbReference type="AlphaFoldDB" id="A0A6A5CA25"/>
<dbReference type="VEuPathDB" id="AmoebaDB:FDP41_010449"/>
<proteinExistence type="predicted"/>
<sequence>MSQQKTNMKGWTCAILLLLAFTTLISYSFAETLQSGVICISNDASWWHATLRTGKPDLQVELFLKLQGYSDVSHNFVGGIQFKVMEKSGPAFGRQSAIAGVELHGGYSVDEEAGNMTISSLACTVLVNSNYGMDNAAICNKFSNLFASHNLLFTAIGDCDGVSLNGFSSSFYKKAVSFMASSDPATICDFRGASAGKVDNWWYTSNKRVYDSKNSVREDVFFKVDSDNKKFTMSQVAYLKESGVVDCNVNKLIATFKGNFYFNNQLSVIVANHTECQMIQGSDYPGCNLCTNGHNFFLNGPVHWLSNSTCTNWIYESGAPDSGVDVLDFSFTVTTLQPPTSESEVTMLIIAIAIIVCILVFLIPFIIIVWRDCRRYREEKLRGGAQQL</sequence>
<evidence type="ECO:0000256" key="1">
    <source>
        <dbReference type="SAM" id="Phobius"/>
    </source>
</evidence>
<feature type="transmembrane region" description="Helical" evidence="1">
    <location>
        <begin position="345"/>
        <end position="370"/>
    </location>
</feature>
<keyword evidence="4" id="KW-1185">Reference proteome</keyword>
<evidence type="ECO:0000313" key="3">
    <source>
        <dbReference type="EMBL" id="KAF0983384.1"/>
    </source>
</evidence>
<feature type="signal peptide" evidence="2">
    <location>
        <begin position="1"/>
        <end position="30"/>
    </location>
</feature>
<keyword evidence="1" id="KW-0812">Transmembrane</keyword>
<dbReference type="OrthoDB" id="10295112at2759"/>
<gene>
    <name evidence="3" type="ORF">FDP41_010449</name>
</gene>
<feature type="chain" id="PRO_5025565881" evidence="2">
    <location>
        <begin position="31"/>
        <end position="388"/>
    </location>
</feature>
<dbReference type="EMBL" id="VFQX01000006">
    <property type="protein sequence ID" value="KAF0983384.1"/>
    <property type="molecule type" value="Genomic_DNA"/>
</dbReference>
<organism evidence="3 4">
    <name type="scientific">Naegleria fowleri</name>
    <name type="common">Brain eating amoeba</name>
    <dbReference type="NCBI Taxonomy" id="5763"/>
    <lineage>
        <taxon>Eukaryota</taxon>
        <taxon>Discoba</taxon>
        <taxon>Heterolobosea</taxon>
        <taxon>Tetramitia</taxon>
        <taxon>Eutetramitia</taxon>
        <taxon>Vahlkampfiidae</taxon>
        <taxon>Naegleria</taxon>
    </lineage>
</organism>
<protein>
    <submittedName>
        <fullName evidence="3">Uncharacterized protein</fullName>
    </submittedName>
</protein>
<dbReference type="VEuPathDB" id="AmoebaDB:NfTy_012250"/>
<name>A0A6A5CA25_NAEFO</name>
<dbReference type="VEuPathDB" id="AmoebaDB:NF0127630"/>
<keyword evidence="1" id="KW-0472">Membrane</keyword>
<dbReference type="Proteomes" id="UP000444721">
    <property type="component" value="Unassembled WGS sequence"/>
</dbReference>
<dbReference type="RefSeq" id="XP_044568097.1">
    <property type="nucleotide sequence ID" value="XM_044700748.1"/>
</dbReference>